<dbReference type="SUPFAM" id="SSF47162">
    <property type="entry name" value="Apolipoprotein"/>
    <property type="match status" value="1"/>
</dbReference>
<feature type="chain" id="PRO_5041207045" evidence="1">
    <location>
        <begin position="22"/>
        <end position="137"/>
    </location>
</feature>
<organism evidence="2 3">
    <name type="scientific">Geodia barretti</name>
    <name type="common">Barrett's horny sponge</name>
    <dbReference type="NCBI Taxonomy" id="519541"/>
    <lineage>
        <taxon>Eukaryota</taxon>
        <taxon>Metazoa</taxon>
        <taxon>Porifera</taxon>
        <taxon>Demospongiae</taxon>
        <taxon>Heteroscleromorpha</taxon>
        <taxon>Tetractinellida</taxon>
        <taxon>Astrophorina</taxon>
        <taxon>Geodiidae</taxon>
        <taxon>Geodia</taxon>
    </lineage>
</organism>
<evidence type="ECO:0000313" key="3">
    <source>
        <dbReference type="Proteomes" id="UP001174909"/>
    </source>
</evidence>
<name>A0AA35U106_GEOBA</name>
<evidence type="ECO:0000256" key="1">
    <source>
        <dbReference type="SAM" id="SignalP"/>
    </source>
</evidence>
<sequence length="137" mass="15197">MKSLQLVVVAAFTFSLMQTGASQCDVVRLAAAVHETLSPFMTEMREGLAAVKTEMKEDLSRIEGKVDSLSGDIEEHKNKTATELSMTVTTVHSELERNVLTNVTKELKKTADYILEEVPTSFVCGGTRAWRRVVYLT</sequence>
<reference evidence="2" key="1">
    <citation type="submission" date="2023-03" db="EMBL/GenBank/DDBJ databases">
        <authorList>
            <person name="Steffen K."/>
            <person name="Cardenas P."/>
        </authorList>
    </citation>
    <scope>NUCLEOTIDE SEQUENCE</scope>
</reference>
<keyword evidence="3" id="KW-1185">Reference proteome</keyword>
<protein>
    <submittedName>
        <fullName evidence="2">Uncharacterized protein</fullName>
    </submittedName>
</protein>
<keyword evidence="1" id="KW-0732">Signal</keyword>
<comment type="caution">
    <text evidence="2">The sequence shown here is derived from an EMBL/GenBank/DDBJ whole genome shotgun (WGS) entry which is preliminary data.</text>
</comment>
<dbReference type="Proteomes" id="UP001174909">
    <property type="component" value="Unassembled WGS sequence"/>
</dbReference>
<dbReference type="AlphaFoldDB" id="A0AA35U106"/>
<proteinExistence type="predicted"/>
<dbReference type="EMBL" id="CASHTH010004493">
    <property type="protein sequence ID" value="CAI8058170.1"/>
    <property type="molecule type" value="Genomic_DNA"/>
</dbReference>
<evidence type="ECO:0000313" key="2">
    <source>
        <dbReference type="EMBL" id="CAI8058170.1"/>
    </source>
</evidence>
<feature type="signal peptide" evidence="1">
    <location>
        <begin position="1"/>
        <end position="21"/>
    </location>
</feature>
<gene>
    <name evidence="2" type="ORF">GBAR_LOCUS31619</name>
</gene>
<accession>A0AA35U106</accession>
<dbReference type="Gene3D" id="1.20.120.20">
    <property type="entry name" value="Apolipoprotein"/>
    <property type="match status" value="1"/>
</dbReference>